<dbReference type="OrthoDB" id="8451445at2"/>
<protein>
    <submittedName>
        <fullName evidence="2">Uncharacterized protein</fullName>
    </submittedName>
</protein>
<evidence type="ECO:0000313" key="4">
    <source>
        <dbReference type="Proteomes" id="UP000050497"/>
    </source>
</evidence>
<evidence type="ECO:0000313" key="2">
    <source>
        <dbReference type="EMBL" id="KPQ12468.1"/>
    </source>
</evidence>
<keyword evidence="5" id="KW-1185">Reference proteome</keyword>
<evidence type="ECO:0000313" key="5">
    <source>
        <dbReference type="Proteomes" id="UP000182800"/>
    </source>
</evidence>
<keyword evidence="1" id="KW-1133">Transmembrane helix</keyword>
<dbReference type="AlphaFoldDB" id="A0A0P7XAZ3"/>
<evidence type="ECO:0000313" key="3">
    <source>
        <dbReference type="EMBL" id="SCC81369.1"/>
    </source>
</evidence>
<sequence>MSIQANHDKSSRFGAWLIAISAVILVGTEVIGVAAATAWAIGGLLQLGSILTWVLGAILCAGAGWVTWVFARNAWRLESEACAAPPIASGPRD</sequence>
<gene>
    <name evidence="3" type="ORF">GA0071312_2307</name>
    <name evidence="2" type="ORF">HLUCCO17_02550</name>
</gene>
<name>A0A0P7XAZ3_9HYPH</name>
<proteinExistence type="predicted"/>
<reference evidence="3 5" key="2">
    <citation type="submission" date="2016-08" db="EMBL/GenBank/DDBJ databases">
        <authorList>
            <person name="Varghese N."/>
            <person name="Submissions Spin"/>
        </authorList>
    </citation>
    <scope>NUCLEOTIDE SEQUENCE [LARGE SCALE GENOMIC DNA]</scope>
    <source>
        <strain evidence="3 5">HL-109</strain>
    </source>
</reference>
<reference evidence="2 4" key="1">
    <citation type="submission" date="2015-09" db="EMBL/GenBank/DDBJ databases">
        <title>Identification and resolution of microdiversity through metagenomic sequencing of parallel consortia.</title>
        <authorList>
            <person name="Nelson W.C."/>
            <person name="Romine M.F."/>
            <person name="Lindemann S.R."/>
        </authorList>
    </citation>
    <scope>NUCLEOTIDE SEQUENCE [LARGE SCALE GENOMIC DNA]</scope>
    <source>
        <strain evidence="2">HL-109</strain>
    </source>
</reference>
<dbReference type="RefSeq" id="WP_074445085.1">
    <property type="nucleotide sequence ID" value="NZ_FMBM01000002.1"/>
</dbReference>
<dbReference type="Proteomes" id="UP000050497">
    <property type="component" value="Unassembled WGS sequence"/>
</dbReference>
<feature type="transmembrane region" description="Helical" evidence="1">
    <location>
        <begin position="47"/>
        <end position="71"/>
    </location>
</feature>
<dbReference type="STRING" id="1653334.GA0071312_2307"/>
<keyword evidence="1" id="KW-0472">Membrane</keyword>
<dbReference type="EMBL" id="FMBM01000002">
    <property type="protein sequence ID" value="SCC81369.1"/>
    <property type="molecule type" value="Genomic_DNA"/>
</dbReference>
<comment type="caution">
    <text evidence="2">The sequence shown here is derived from an EMBL/GenBank/DDBJ whole genome shotgun (WGS) entry which is preliminary data.</text>
</comment>
<dbReference type="Proteomes" id="UP000182800">
    <property type="component" value="Unassembled WGS sequence"/>
</dbReference>
<accession>A0A0P7XAZ3</accession>
<organism evidence="2 4">
    <name type="scientific">Saliniramus fredricksonii</name>
    <dbReference type="NCBI Taxonomy" id="1653334"/>
    <lineage>
        <taxon>Bacteria</taxon>
        <taxon>Pseudomonadati</taxon>
        <taxon>Pseudomonadota</taxon>
        <taxon>Alphaproteobacteria</taxon>
        <taxon>Hyphomicrobiales</taxon>
        <taxon>Salinarimonadaceae</taxon>
        <taxon>Saliniramus</taxon>
    </lineage>
</organism>
<dbReference type="EMBL" id="LJSX01000002">
    <property type="protein sequence ID" value="KPQ12468.1"/>
    <property type="molecule type" value="Genomic_DNA"/>
</dbReference>
<feature type="transmembrane region" description="Helical" evidence="1">
    <location>
        <begin position="12"/>
        <end position="41"/>
    </location>
</feature>
<evidence type="ECO:0000256" key="1">
    <source>
        <dbReference type="SAM" id="Phobius"/>
    </source>
</evidence>
<keyword evidence="1" id="KW-0812">Transmembrane</keyword>